<sequence>MFRSKSFNTHRPVASGSLIRTQSFSEKWPDSVNVRASIVVKGSCIQIVDHPQI</sequence>
<evidence type="ECO:0000313" key="1">
    <source>
        <dbReference type="EMBL" id="PHM61488.1"/>
    </source>
</evidence>
<keyword evidence="2" id="KW-1185">Reference proteome</keyword>
<dbReference type="Proteomes" id="UP000222168">
    <property type="component" value="Unassembled WGS sequence"/>
</dbReference>
<evidence type="ECO:0000313" key="2">
    <source>
        <dbReference type="Proteomes" id="UP000222168"/>
    </source>
</evidence>
<name>A0A2D0KDJ2_9GAMM</name>
<comment type="caution">
    <text evidence="1">The sequence shown here is derived from an EMBL/GenBank/DDBJ whole genome shotgun (WGS) entry which is preliminary data.</text>
</comment>
<dbReference type="AlphaFoldDB" id="A0A2D0KDJ2"/>
<protein>
    <submittedName>
        <fullName evidence="1">Uncharacterized protein</fullName>
    </submittedName>
</protein>
<accession>A0A2D0KDJ2</accession>
<reference evidence="1 2" key="1">
    <citation type="journal article" date="2017" name="Nat. Microbiol.">
        <title>Natural product diversity associated with the nematode symbionts Photorhabdus and Xenorhabdus.</title>
        <authorList>
            <person name="Tobias N.J."/>
            <person name="Wolff H."/>
            <person name="Djahanschiri B."/>
            <person name="Grundmann F."/>
            <person name="Kronenwerth M."/>
            <person name="Shi Y.M."/>
            <person name="Simonyi S."/>
            <person name="Grun P."/>
            <person name="Shapiro-Ilan D."/>
            <person name="Pidot S.J."/>
            <person name="Stinear T.P."/>
            <person name="Ebersberger I."/>
            <person name="Bode H.B."/>
        </authorList>
    </citation>
    <scope>NUCLEOTIDE SEQUENCE [LARGE SCALE GENOMIC DNA]</scope>
    <source>
        <strain evidence="1 2">DSM 22670</strain>
    </source>
</reference>
<proteinExistence type="predicted"/>
<gene>
    <name evidence="1" type="ORF">Xish_00624</name>
</gene>
<organism evidence="1 2">
    <name type="scientific">Xenorhabdus ishibashii</name>
    <dbReference type="NCBI Taxonomy" id="1034471"/>
    <lineage>
        <taxon>Bacteria</taxon>
        <taxon>Pseudomonadati</taxon>
        <taxon>Pseudomonadota</taxon>
        <taxon>Gammaproteobacteria</taxon>
        <taxon>Enterobacterales</taxon>
        <taxon>Morganellaceae</taxon>
        <taxon>Xenorhabdus</taxon>
    </lineage>
</organism>
<dbReference type="EMBL" id="NJAK01000001">
    <property type="protein sequence ID" value="PHM61488.1"/>
    <property type="molecule type" value="Genomic_DNA"/>
</dbReference>